<dbReference type="EMBL" id="JAXOVW010000012">
    <property type="protein sequence ID" value="MDZ5607123.1"/>
    <property type="molecule type" value="Genomic_DNA"/>
</dbReference>
<dbReference type="Pfam" id="PF03466">
    <property type="entry name" value="LysR_substrate"/>
    <property type="match status" value="1"/>
</dbReference>
<name>A0ABU5JUK9_9BACI</name>
<evidence type="ECO:0000256" key="4">
    <source>
        <dbReference type="ARBA" id="ARBA00023163"/>
    </source>
</evidence>
<dbReference type="SUPFAM" id="SSF46785">
    <property type="entry name" value="Winged helix' DNA-binding domain"/>
    <property type="match status" value="1"/>
</dbReference>
<evidence type="ECO:0000259" key="5">
    <source>
        <dbReference type="PROSITE" id="PS50931"/>
    </source>
</evidence>
<protein>
    <submittedName>
        <fullName evidence="6">LysR family transcriptional regulator</fullName>
    </submittedName>
</protein>
<comment type="similarity">
    <text evidence="1">Belongs to the LysR transcriptional regulatory family.</text>
</comment>
<feature type="domain" description="HTH lysR-type" evidence="5">
    <location>
        <begin position="1"/>
        <end position="57"/>
    </location>
</feature>
<dbReference type="Proteomes" id="UP001291930">
    <property type="component" value="Unassembled WGS sequence"/>
</dbReference>
<dbReference type="InterPro" id="IPR050950">
    <property type="entry name" value="HTH-type_LysR_regulators"/>
</dbReference>
<dbReference type="PANTHER" id="PTHR30419">
    <property type="entry name" value="HTH-TYPE TRANSCRIPTIONAL REGULATOR YBHD"/>
    <property type="match status" value="1"/>
</dbReference>
<dbReference type="Gene3D" id="1.10.10.10">
    <property type="entry name" value="Winged helix-like DNA-binding domain superfamily/Winged helix DNA-binding domain"/>
    <property type="match status" value="1"/>
</dbReference>
<comment type="caution">
    <text evidence="6">The sequence shown here is derived from an EMBL/GenBank/DDBJ whole genome shotgun (WGS) entry which is preliminary data.</text>
</comment>
<dbReference type="PRINTS" id="PR00039">
    <property type="entry name" value="HTHLYSR"/>
</dbReference>
<gene>
    <name evidence="6" type="ORF">U2I54_08420</name>
</gene>
<keyword evidence="3" id="KW-0238">DNA-binding</keyword>
<dbReference type="PROSITE" id="PS50931">
    <property type="entry name" value="HTH_LYSR"/>
    <property type="match status" value="1"/>
</dbReference>
<accession>A0ABU5JUK9</accession>
<sequence>MEIKELKTFKMIVQEGTFSLAAKKLNYAQSTVTTHIKKLENELGFLLFERGWDARLTDEGILFEEEVDNLLMHWDYSISQAQRISNEEKGTVRIGLLESVAEKLMPPILKYLNEEKPYIHCDFVVGNTALLSQMMEQNKIDFAVCANNENISNLNFTPLSKEQIEFIVNNPNHPVLQKESVEISDIIHYPILIGENSCNYYKAVNSFLKENNVSFQRVYNCSAVHLIPQMVFENAIGIIPKGTVLKQSNISFKIKEFDPKVPIGLLISSKKRNYLSQTKQQLMKRIESVLL</sequence>
<organism evidence="6 7">
    <name type="scientific">Bacillus bingmayongensis</name>
    <dbReference type="NCBI Taxonomy" id="1150157"/>
    <lineage>
        <taxon>Bacteria</taxon>
        <taxon>Bacillati</taxon>
        <taxon>Bacillota</taxon>
        <taxon>Bacilli</taxon>
        <taxon>Bacillales</taxon>
        <taxon>Bacillaceae</taxon>
        <taxon>Bacillus</taxon>
    </lineage>
</organism>
<reference evidence="7" key="1">
    <citation type="submission" date="2023-11" db="EMBL/GenBank/DDBJ databases">
        <title>Genome Sequence of Bacillus pseudomycoides stain BUPM19.</title>
        <authorList>
            <person name="Farhat A."/>
        </authorList>
    </citation>
    <scope>NUCLEOTIDE SEQUENCE [LARGE SCALE GENOMIC DNA]</scope>
    <source>
        <strain evidence="7">BUPM19</strain>
    </source>
</reference>
<evidence type="ECO:0000256" key="2">
    <source>
        <dbReference type="ARBA" id="ARBA00023015"/>
    </source>
</evidence>
<dbReference type="CDD" id="cd05466">
    <property type="entry name" value="PBP2_LTTR_substrate"/>
    <property type="match status" value="1"/>
</dbReference>
<evidence type="ECO:0000313" key="7">
    <source>
        <dbReference type="Proteomes" id="UP001291930"/>
    </source>
</evidence>
<evidence type="ECO:0000256" key="1">
    <source>
        <dbReference type="ARBA" id="ARBA00009437"/>
    </source>
</evidence>
<dbReference type="InterPro" id="IPR036390">
    <property type="entry name" value="WH_DNA-bd_sf"/>
</dbReference>
<keyword evidence="4" id="KW-0804">Transcription</keyword>
<evidence type="ECO:0000256" key="3">
    <source>
        <dbReference type="ARBA" id="ARBA00023125"/>
    </source>
</evidence>
<dbReference type="Pfam" id="PF00126">
    <property type="entry name" value="HTH_1"/>
    <property type="match status" value="1"/>
</dbReference>
<dbReference type="InterPro" id="IPR005119">
    <property type="entry name" value="LysR_subst-bd"/>
</dbReference>
<dbReference type="Gene3D" id="3.40.190.290">
    <property type="match status" value="1"/>
</dbReference>
<dbReference type="SUPFAM" id="SSF53850">
    <property type="entry name" value="Periplasmic binding protein-like II"/>
    <property type="match status" value="1"/>
</dbReference>
<keyword evidence="2" id="KW-0805">Transcription regulation</keyword>
<dbReference type="InterPro" id="IPR000847">
    <property type="entry name" value="LysR_HTH_N"/>
</dbReference>
<evidence type="ECO:0000313" key="6">
    <source>
        <dbReference type="EMBL" id="MDZ5607123.1"/>
    </source>
</evidence>
<keyword evidence="7" id="KW-1185">Reference proteome</keyword>
<dbReference type="RefSeq" id="WP_374217384.1">
    <property type="nucleotide sequence ID" value="NZ_JAXOVW010000012.1"/>
</dbReference>
<proteinExistence type="inferred from homology"/>
<dbReference type="InterPro" id="IPR036388">
    <property type="entry name" value="WH-like_DNA-bd_sf"/>
</dbReference>
<dbReference type="PANTHER" id="PTHR30419:SF25">
    <property type="entry name" value="HTH-TYPE TRANSCRIPTIONAL REGULATOR YTLI"/>
    <property type="match status" value="1"/>
</dbReference>